<dbReference type="EMBL" id="QGNW01000235">
    <property type="protein sequence ID" value="RVW82808.1"/>
    <property type="molecule type" value="Genomic_DNA"/>
</dbReference>
<gene>
    <name evidence="2" type="ORF">CK203_051176</name>
</gene>
<proteinExistence type="predicted"/>
<keyword evidence="1" id="KW-0732">Signal</keyword>
<feature type="signal peptide" evidence="1">
    <location>
        <begin position="1"/>
        <end position="18"/>
    </location>
</feature>
<comment type="caution">
    <text evidence="2">The sequence shown here is derived from an EMBL/GenBank/DDBJ whole genome shotgun (WGS) entry which is preliminary data.</text>
</comment>
<reference evidence="2 3" key="1">
    <citation type="journal article" date="2018" name="PLoS Genet.">
        <title>Population sequencing reveals clonal diversity and ancestral inbreeding in the grapevine cultivar Chardonnay.</title>
        <authorList>
            <person name="Roach M.J."/>
            <person name="Johnson D.L."/>
            <person name="Bohlmann J."/>
            <person name="van Vuuren H.J."/>
            <person name="Jones S.J."/>
            <person name="Pretorius I.S."/>
            <person name="Schmidt S.A."/>
            <person name="Borneman A.R."/>
        </authorList>
    </citation>
    <scope>NUCLEOTIDE SEQUENCE [LARGE SCALE GENOMIC DNA]</scope>
    <source>
        <strain evidence="3">cv. Chardonnay</strain>
        <tissue evidence="2">Leaf</tissue>
    </source>
</reference>
<evidence type="ECO:0000313" key="3">
    <source>
        <dbReference type="Proteomes" id="UP000288805"/>
    </source>
</evidence>
<accession>A0A438HED6</accession>
<evidence type="ECO:0000313" key="2">
    <source>
        <dbReference type="EMBL" id="RVW82808.1"/>
    </source>
</evidence>
<sequence length="146" mass="16386">MSLSQAIWKLIEVGLLTALTPIPPPQSVPLQFRMDLHYAYHQGPEHETNRYTALRHAIQDLIDQGLVHLDQLNPIVLDEIYGMGEVTLGPQMPTPFRLIPEAASVQATTIEPLTFPHYNVRTPFVLIPDIEEVQTPCIDVSQTPDV</sequence>
<evidence type="ECO:0000256" key="1">
    <source>
        <dbReference type="SAM" id="SignalP"/>
    </source>
</evidence>
<dbReference type="AlphaFoldDB" id="A0A438HED6"/>
<name>A0A438HED6_VITVI</name>
<dbReference type="Proteomes" id="UP000288805">
    <property type="component" value="Unassembled WGS sequence"/>
</dbReference>
<protein>
    <submittedName>
        <fullName evidence="2">Uncharacterized protein</fullName>
    </submittedName>
</protein>
<organism evidence="2 3">
    <name type="scientific">Vitis vinifera</name>
    <name type="common">Grape</name>
    <dbReference type="NCBI Taxonomy" id="29760"/>
    <lineage>
        <taxon>Eukaryota</taxon>
        <taxon>Viridiplantae</taxon>
        <taxon>Streptophyta</taxon>
        <taxon>Embryophyta</taxon>
        <taxon>Tracheophyta</taxon>
        <taxon>Spermatophyta</taxon>
        <taxon>Magnoliopsida</taxon>
        <taxon>eudicotyledons</taxon>
        <taxon>Gunneridae</taxon>
        <taxon>Pentapetalae</taxon>
        <taxon>rosids</taxon>
        <taxon>Vitales</taxon>
        <taxon>Vitaceae</taxon>
        <taxon>Viteae</taxon>
        <taxon>Vitis</taxon>
    </lineage>
</organism>
<feature type="chain" id="PRO_5019005404" evidence="1">
    <location>
        <begin position="19"/>
        <end position="146"/>
    </location>
</feature>